<evidence type="ECO:0000313" key="5">
    <source>
        <dbReference type="EMBL" id="KAF8912766.1"/>
    </source>
</evidence>
<comment type="caution">
    <text evidence="5">The sequence shown here is derived from an EMBL/GenBank/DDBJ whole genome shotgun (WGS) entry which is preliminary data.</text>
</comment>
<organism evidence="5 6">
    <name type="scientific">Gymnopilus junonius</name>
    <name type="common">Spectacular rustgill mushroom</name>
    <name type="synonym">Gymnopilus spectabilis subsp. junonius</name>
    <dbReference type="NCBI Taxonomy" id="109634"/>
    <lineage>
        <taxon>Eukaryota</taxon>
        <taxon>Fungi</taxon>
        <taxon>Dikarya</taxon>
        <taxon>Basidiomycota</taxon>
        <taxon>Agaricomycotina</taxon>
        <taxon>Agaricomycetes</taxon>
        <taxon>Agaricomycetidae</taxon>
        <taxon>Agaricales</taxon>
        <taxon>Agaricineae</taxon>
        <taxon>Hymenogastraceae</taxon>
        <taxon>Gymnopilus</taxon>
    </lineage>
</organism>
<protein>
    <recommendedName>
        <fullName evidence="4">BZIP domain-containing protein</fullName>
    </recommendedName>
</protein>
<dbReference type="Gene3D" id="1.20.5.170">
    <property type="match status" value="1"/>
</dbReference>
<dbReference type="Pfam" id="PF10297">
    <property type="entry name" value="Hap4_Hap_bind"/>
    <property type="match status" value="1"/>
</dbReference>
<feature type="domain" description="BZIP" evidence="4">
    <location>
        <begin position="51"/>
        <end position="65"/>
    </location>
</feature>
<dbReference type="InterPro" id="IPR046347">
    <property type="entry name" value="bZIP_sf"/>
</dbReference>
<dbReference type="PANTHER" id="PTHR40621:SF7">
    <property type="entry name" value="BZIP DOMAIN-CONTAINING PROTEIN"/>
    <property type="match status" value="1"/>
</dbReference>
<feature type="region of interest" description="Disordered" evidence="3">
    <location>
        <begin position="120"/>
        <end position="191"/>
    </location>
</feature>
<dbReference type="InterPro" id="IPR018287">
    <property type="entry name" value="Hap4_TF_heteromerisation"/>
</dbReference>
<dbReference type="SUPFAM" id="SSF57959">
    <property type="entry name" value="Leucine zipper domain"/>
    <property type="match status" value="1"/>
</dbReference>
<evidence type="ECO:0000256" key="3">
    <source>
        <dbReference type="SAM" id="MobiDB-lite"/>
    </source>
</evidence>
<dbReference type="AlphaFoldDB" id="A0A9P5NY43"/>
<feature type="region of interest" description="Disordered" evidence="3">
    <location>
        <begin position="407"/>
        <end position="428"/>
    </location>
</feature>
<dbReference type="OrthoDB" id="5374328at2759"/>
<gene>
    <name evidence="5" type="ORF">CPB84DRAFT_1833131</name>
</gene>
<dbReference type="GO" id="GO:0090575">
    <property type="term" value="C:RNA polymerase II transcription regulator complex"/>
    <property type="evidence" value="ECO:0007669"/>
    <property type="project" value="TreeGrafter"/>
</dbReference>
<dbReference type="GO" id="GO:0001228">
    <property type="term" value="F:DNA-binding transcription activator activity, RNA polymerase II-specific"/>
    <property type="evidence" value="ECO:0007669"/>
    <property type="project" value="TreeGrafter"/>
</dbReference>
<evidence type="ECO:0000313" key="6">
    <source>
        <dbReference type="Proteomes" id="UP000724874"/>
    </source>
</evidence>
<feature type="compositionally biased region" description="Polar residues" evidence="3">
    <location>
        <begin position="120"/>
        <end position="133"/>
    </location>
</feature>
<accession>A0A9P5NY43</accession>
<evidence type="ECO:0000259" key="4">
    <source>
        <dbReference type="PROSITE" id="PS00036"/>
    </source>
</evidence>
<dbReference type="EMBL" id="JADNYJ010000002">
    <property type="protein sequence ID" value="KAF8912766.1"/>
    <property type="molecule type" value="Genomic_DNA"/>
</dbReference>
<dbReference type="PANTHER" id="PTHR40621">
    <property type="entry name" value="TRANSCRIPTION FACTOR KAPC-RELATED"/>
    <property type="match status" value="1"/>
</dbReference>
<dbReference type="SMART" id="SM00338">
    <property type="entry name" value="BRLZ"/>
    <property type="match status" value="1"/>
</dbReference>
<feature type="region of interest" description="Disordered" evidence="3">
    <location>
        <begin position="1"/>
        <end position="54"/>
    </location>
</feature>
<feature type="compositionally biased region" description="Basic and acidic residues" evidence="3">
    <location>
        <begin position="139"/>
        <end position="149"/>
    </location>
</feature>
<feature type="compositionally biased region" description="Low complexity" evidence="3">
    <location>
        <begin position="1"/>
        <end position="11"/>
    </location>
</feature>
<evidence type="ECO:0000256" key="1">
    <source>
        <dbReference type="ARBA" id="ARBA00004123"/>
    </source>
</evidence>
<keyword evidence="6" id="KW-1185">Reference proteome</keyword>
<dbReference type="PROSITE" id="PS00036">
    <property type="entry name" value="BZIP_BASIC"/>
    <property type="match status" value="1"/>
</dbReference>
<keyword evidence="2" id="KW-0539">Nucleus</keyword>
<comment type="subcellular location">
    <subcellularLocation>
        <location evidence="1">Nucleus</location>
    </subcellularLocation>
</comment>
<name>A0A9P5NY43_GYMJU</name>
<reference evidence="5" key="1">
    <citation type="submission" date="2020-11" db="EMBL/GenBank/DDBJ databases">
        <authorList>
            <consortium name="DOE Joint Genome Institute"/>
            <person name="Ahrendt S."/>
            <person name="Riley R."/>
            <person name="Andreopoulos W."/>
            <person name="LaButti K."/>
            <person name="Pangilinan J."/>
            <person name="Ruiz-duenas F.J."/>
            <person name="Barrasa J.M."/>
            <person name="Sanchez-Garcia M."/>
            <person name="Camarero S."/>
            <person name="Miyauchi S."/>
            <person name="Serrano A."/>
            <person name="Linde D."/>
            <person name="Babiker R."/>
            <person name="Drula E."/>
            <person name="Ayuso-Fernandez I."/>
            <person name="Pacheco R."/>
            <person name="Padilla G."/>
            <person name="Ferreira P."/>
            <person name="Barriuso J."/>
            <person name="Kellner H."/>
            <person name="Castanera R."/>
            <person name="Alfaro M."/>
            <person name="Ramirez L."/>
            <person name="Pisabarro A.G."/>
            <person name="Kuo A."/>
            <person name="Tritt A."/>
            <person name="Lipzen A."/>
            <person name="He G."/>
            <person name="Yan M."/>
            <person name="Ng V."/>
            <person name="Cullen D."/>
            <person name="Martin F."/>
            <person name="Rosso M.-N."/>
            <person name="Henrissat B."/>
            <person name="Hibbett D."/>
            <person name="Martinez A.T."/>
            <person name="Grigoriev I.V."/>
        </authorList>
    </citation>
    <scope>NUCLEOTIDE SEQUENCE</scope>
    <source>
        <strain evidence="5">AH 44721</strain>
    </source>
</reference>
<evidence type="ECO:0000256" key="2">
    <source>
        <dbReference type="ARBA" id="ARBA00023242"/>
    </source>
</evidence>
<dbReference type="CDD" id="cd14688">
    <property type="entry name" value="bZIP_YAP"/>
    <property type="match status" value="1"/>
</dbReference>
<dbReference type="InterPro" id="IPR050936">
    <property type="entry name" value="AP-1-like"/>
</dbReference>
<dbReference type="Proteomes" id="UP000724874">
    <property type="component" value="Unassembled WGS sequence"/>
</dbReference>
<proteinExistence type="predicted"/>
<dbReference type="GO" id="GO:0000976">
    <property type="term" value="F:transcription cis-regulatory region binding"/>
    <property type="evidence" value="ECO:0007669"/>
    <property type="project" value="InterPro"/>
</dbReference>
<sequence>MTSISSSSTTTLWATASKEWVIQPKPKPGRKPKKDVASPSKTETEAEGKGRRIQNRAAQRAFRERKQSQLSELQARIQLYEQGEIERNVALQNIAKRLKEENERLRQENQALHARILQMQHQSNTTQAANQCISPGADGADKKRWRDESPSNLSVQSSTHKRQRRDSNSTCPPLVVPSALHLPSPSSTIVSTPEPIDTPHSPFDSISYDLQQEINTSNLNRFNDLSAEAKNTMGTLPTFPSFGCGFCDERTICVCHEIAVQHVAENAELKANTFTETLVDQGNNTIIHSPVQVARPSILDNLPEYQPPVALRRRSSGVLVNSVFPVEAGGTNGTLDAIALMQISSSDRHCCRVDGSGCADCPSSLSSEHADLMPTNDAWRQLKAHPNVEFADLSLLAEVVSSRSKCSGPRLMASPAPQNVRGASSPPK</sequence>
<dbReference type="InterPro" id="IPR004827">
    <property type="entry name" value="bZIP"/>
</dbReference>